<dbReference type="SUPFAM" id="SSF50978">
    <property type="entry name" value="WD40 repeat-like"/>
    <property type="match status" value="1"/>
</dbReference>
<sequence>MRDILPGRPQAKLQAVTHGLWEGQQIIAYISGNALVILDSPNHVLQTTYIDEESELEAVAFDENTGKIAVTSTRHIYIYQPYGQDEGAVKWSLQGSMSLPDPDDSITTLSWGMPDELLAGSASLTLFTTHGATEQIWTKALANPVKFAHFSPDAELIASTGRYDRLLKIWRRLAFGSEDQHFDYYYLSHPTAITGLHWRQPFHKDQTADNVLYTICADYKVRIWSVGEHHGVHGLELWAEVDLMTSIQPRSLDHQSQKRYAFFVDGRHFTHATERAVQEATPAEKDQIALNHLIEVAQRSPEICVVLDDRGNMSAWGFENIGAKVKKVTDVFNIAHVDGLHLHFAKGASGLEDNVQFYAFCHDKPDSTFTILSHHFDGRLEWLHARMDYFFDPSPSQPKRIDRKATWTGHSHAIKKVNRSASGRALVSRTVTDECIVWVQRPTDHGMTLHRHSTVKVTEHIHRTSLLQEGDFVVFLHHEHIALWDTRGPMAVEAGRLAYKLQGKPLCLLVIPETQPGGRIVHIATISSEMKSICWEVRLPWLERDPVTGRKLSTIAPHTNGYTNGHPEIGIEQFSTFDLGSGDDLAFVLPVDPAGSAPVISGFLDTFARDIAISYTKSGVIKSWTARVDIERRKLDWLQTSTVETSIPRPSLASGTSIRKAALVDAERTTLTIWNTRSSQLEYEEKFEGNGIIQDLDWSSTPDNQSILAVGFPHRVVIYAQLRYDYLNAGPSWVGIRDVRIRDITPHPIGDSVWLGSGNLVIGAGNQLFIQDENVEVSEGLFPSLRMISRKKASIDIFTAVSRLNGPLPVYHPQLLSQCVLAGKLLLVQRILIRLYQKLKFYTEGDELESSLGFTFEDFTESAEGQMTASRKEMHSSYVDFSDDGEPETVTEEVAASLNELVQTKQIPLLSSREQFRLADIIECVGMVEKHRRSIDDTAGRFLLFFRQHVLNNAQQEPISWREITWAFHSQSQDILVDLVSRHFNGKMLWQHAKESGMFMWMTDITALRAQFETIARNEYTRSEEKNPVDCSLYYLALRKKPVLVGLWRMATWSREQTATHRLLTNNFNEPRWKTAALKNAYALMGKRRFEYAAAFFLLADHLQDAVTVLHNQLGDTQLAVAVARVYGGDDSPVLLTFLKEKILPEAAREGNRWLGTWAFWMLNRRDKAVRCLVSPLSTLLSPPETPNFKSKSYLVDDPALVVLYKQLREKSLQTLRGATMVGMREEWEFVLHTARLYERMGCDLLALNLVKTWEFLTPPPPTKHKPGVLSGLNRPPLSPAFPHTSFHPSQNQAPSDFDFDPRKLLRRRSSLVVADLPARELPRNELAASVGGLVEVEGESSGEGSEGEEVRLDEEVDGEVDGETGGRKEGGDAEKGEKKKAPTQFQEPEASSLLDAFGF</sequence>
<dbReference type="InterPro" id="IPR015943">
    <property type="entry name" value="WD40/YVTN_repeat-like_dom_sf"/>
</dbReference>
<keyword evidence="4" id="KW-1185">Reference proteome</keyword>
<evidence type="ECO:0000313" key="4">
    <source>
        <dbReference type="Proteomes" id="UP000799291"/>
    </source>
</evidence>
<reference evidence="3" key="1">
    <citation type="journal article" date="2020" name="Stud. Mycol.">
        <title>101 Dothideomycetes genomes: a test case for predicting lifestyles and emergence of pathogens.</title>
        <authorList>
            <person name="Haridas S."/>
            <person name="Albert R."/>
            <person name="Binder M."/>
            <person name="Bloem J."/>
            <person name="Labutti K."/>
            <person name="Salamov A."/>
            <person name="Andreopoulos B."/>
            <person name="Baker S."/>
            <person name="Barry K."/>
            <person name="Bills G."/>
            <person name="Bluhm B."/>
            <person name="Cannon C."/>
            <person name="Castanera R."/>
            <person name="Culley D."/>
            <person name="Daum C."/>
            <person name="Ezra D."/>
            <person name="Gonzalez J."/>
            <person name="Henrissat B."/>
            <person name="Kuo A."/>
            <person name="Liang C."/>
            <person name="Lipzen A."/>
            <person name="Lutzoni F."/>
            <person name="Magnuson J."/>
            <person name="Mondo S."/>
            <person name="Nolan M."/>
            <person name="Ohm R."/>
            <person name="Pangilinan J."/>
            <person name="Park H.-J."/>
            <person name="Ramirez L."/>
            <person name="Alfaro M."/>
            <person name="Sun H."/>
            <person name="Tritt A."/>
            <person name="Yoshinaga Y."/>
            <person name="Zwiers L.-H."/>
            <person name="Turgeon B."/>
            <person name="Goodwin S."/>
            <person name="Spatafora J."/>
            <person name="Crous P."/>
            <person name="Grigoriev I."/>
        </authorList>
    </citation>
    <scope>NUCLEOTIDE SEQUENCE</scope>
    <source>
        <strain evidence="3">CBS 122367</strain>
    </source>
</reference>
<organism evidence="3 4">
    <name type="scientific">Lentithecium fluviatile CBS 122367</name>
    <dbReference type="NCBI Taxonomy" id="1168545"/>
    <lineage>
        <taxon>Eukaryota</taxon>
        <taxon>Fungi</taxon>
        <taxon>Dikarya</taxon>
        <taxon>Ascomycota</taxon>
        <taxon>Pezizomycotina</taxon>
        <taxon>Dothideomycetes</taxon>
        <taxon>Pleosporomycetidae</taxon>
        <taxon>Pleosporales</taxon>
        <taxon>Massarineae</taxon>
        <taxon>Lentitheciaceae</taxon>
        <taxon>Lentithecium</taxon>
    </lineage>
</organism>
<dbReference type="InterPro" id="IPR022033">
    <property type="entry name" value="Rav1p_C"/>
</dbReference>
<dbReference type="PANTHER" id="PTHR13950">
    <property type="entry name" value="RABCONNECTIN-RELATED"/>
    <property type="match status" value="1"/>
</dbReference>
<proteinExistence type="predicted"/>
<feature type="compositionally biased region" description="Acidic residues" evidence="1">
    <location>
        <begin position="1337"/>
        <end position="1363"/>
    </location>
</feature>
<dbReference type="InterPro" id="IPR036322">
    <property type="entry name" value="WD40_repeat_dom_sf"/>
</dbReference>
<dbReference type="GO" id="GO:0007035">
    <property type="term" value="P:vacuolar acidification"/>
    <property type="evidence" value="ECO:0007669"/>
    <property type="project" value="TreeGrafter"/>
</dbReference>
<dbReference type="InterPro" id="IPR052208">
    <property type="entry name" value="DmX-like/RAVE_component"/>
</dbReference>
<evidence type="ECO:0000259" key="2">
    <source>
        <dbReference type="Pfam" id="PF12234"/>
    </source>
</evidence>
<dbReference type="OrthoDB" id="342131at2759"/>
<accession>A0A6G1ICK9</accession>
<dbReference type="EMBL" id="MU005651">
    <property type="protein sequence ID" value="KAF2675701.1"/>
    <property type="molecule type" value="Genomic_DNA"/>
</dbReference>
<gene>
    <name evidence="3" type="ORF">K458DRAFT_425275</name>
</gene>
<feature type="domain" description="RAVE complex protein Rav1 C-terminal" evidence="2">
    <location>
        <begin position="619"/>
        <end position="1250"/>
    </location>
</feature>
<evidence type="ECO:0000313" key="3">
    <source>
        <dbReference type="EMBL" id="KAF2675701.1"/>
    </source>
</evidence>
<name>A0A6G1ICK9_9PLEO</name>
<dbReference type="Pfam" id="PF12234">
    <property type="entry name" value="Rav1p_C"/>
    <property type="match status" value="1"/>
</dbReference>
<feature type="region of interest" description="Disordered" evidence="1">
    <location>
        <begin position="1333"/>
        <end position="1400"/>
    </location>
</feature>
<evidence type="ECO:0000256" key="1">
    <source>
        <dbReference type="SAM" id="MobiDB-lite"/>
    </source>
</evidence>
<protein>
    <recommendedName>
        <fullName evidence="2">RAVE complex protein Rav1 C-terminal domain-containing protein</fullName>
    </recommendedName>
</protein>
<feature type="region of interest" description="Disordered" evidence="1">
    <location>
        <begin position="1280"/>
        <end position="1299"/>
    </location>
</feature>
<dbReference type="PANTHER" id="PTHR13950:SF9">
    <property type="entry name" value="RABCONNECTIN-3A"/>
    <property type="match status" value="1"/>
</dbReference>
<dbReference type="GO" id="GO:0043291">
    <property type="term" value="C:RAVE complex"/>
    <property type="evidence" value="ECO:0007669"/>
    <property type="project" value="TreeGrafter"/>
</dbReference>
<feature type="compositionally biased region" description="Basic and acidic residues" evidence="1">
    <location>
        <begin position="1365"/>
        <end position="1381"/>
    </location>
</feature>
<dbReference type="Gene3D" id="2.130.10.10">
    <property type="entry name" value="YVTN repeat-like/Quinoprotein amine dehydrogenase"/>
    <property type="match status" value="1"/>
</dbReference>
<dbReference type="Proteomes" id="UP000799291">
    <property type="component" value="Unassembled WGS sequence"/>
</dbReference>